<feature type="domain" description="Tify" evidence="4">
    <location>
        <begin position="285"/>
        <end position="320"/>
    </location>
</feature>
<feature type="region of interest" description="Disordered" evidence="3">
    <location>
        <begin position="1"/>
        <end position="126"/>
    </location>
</feature>
<name>A0AAD4PF86_PERFH</name>
<evidence type="ECO:0000313" key="6">
    <source>
        <dbReference type="Proteomes" id="UP001190926"/>
    </source>
</evidence>
<evidence type="ECO:0000256" key="3">
    <source>
        <dbReference type="SAM" id="MobiDB-lite"/>
    </source>
</evidence>
<evidence type="ECO:0000259" key="4">
    <source>
        <dbReference type="PROSITE" id="PS51320"/>
    </source>
</evidence>
<feature type="region of interest" description="Disordered" evidence="3">
    <location>
        <begin position="164"/>
        <end position="195"/>
    </location>
</feature>
<keyword evidence="2" id="KW-1184">Jasmonic acid signaling pathway</keyword>
<accession>A0AAD4PF86</accession>
<sequence length="377" mass="39762">MAHAHSNSKNNKATVSINAGGDSEVKPATFHDFLGDKGQPLESAPPAVGGSRPPPDVSPSATSDLGSERHVSNHLEGIPFYGSRGDVAGPDSSNRFTGNKRSNSDSFMLSSRDKFPQGPVDSHDSQLLTKLLRYPGAERPKRPHDEEPSFGMHQMRPISASFISQTSTGGRTDNNPSKWDRTTAVNPGPTLQYPPRTGQVMPFGYHTQSNRFKETNVGPSLMSQTAADEGSRTGIKGSGVLSSINAAGAMSGRQPAGVLIRSGKQKSGTCVSEPESSTTPSRRGTESAGRQMTIFYGGQAHVFDNVHPNKADVIMALAGSNGGSWSTTYTPNSAARPSTGENCLPSSQNDAGIAMLRDLHGRASEKGDAHRGFASGD</sequence>
<evidence type="ECO:0000256" key="2">
    <source>
        <dbReference type="RuleBase" id="RU369065"/>
    </source>
</evidence>
<comment type="similarity">
    <text evidence="1 2">Belongs to the TIFY/JAZ family.</text>
</comment>
<feature type="compositionally biased region" description="Polar residues" evidence="3">
    <location>
        <begin position="164"/>
        <end position="177"/>
    </location>
</feature>
<dbReference type="AlphaFoldDB" id="A0AAD4PF86"/>
<dbReference type="GO" id="GO:2000022">
    <property type="term" value="P:regulation of jasmonic acid mediated signaling pathway"/>
    <property type="evidence" value="ECO:0007669"/>
    <property type="project" value="UniProtKB-UniRule"/>
</dbReference>
<protein>
    <recommendedName>
        <fullName evidence="2">Protein TIFY</fullName>
    </recommendedName>
    <alternativeName>
        <fullName evidence="2">Jasmonate ZIM domain-containing protein</fullName>
    </alternativeName>
</protein>
<comment type="subcellular location">
    <subcellularLocation>
        <location evidence="2">Nucleus</location>
    </subcellularLocation>
</comment>
<keyword evidence="2" id="KW-0539">Nucleus</keyword>
<feature type="compositionally biased region" description="Polar residues" evidence="3">
    <location>
        <begin position="1"/>
        <end position="17"/>
    </location>
</feature>
<feature type="compositionally biased region" description="Polar residues" evidence="3">
    <location>
        <begin position="91"/>
        <end position="109"/>
    </location>
</feature>
<dbReference type="Proteomes" id="UP001190926">
    <property type="component" value="Unassembled WGS sequence"/>
</dbReference>
<dbReference type="EMBL" id="SDAM02000019">
    <property type="protein sequence ID" value="KAH6836757.1"/>
    <property type="molecule type" value="Genomic_DNA"/>
</dbReference>
<feature type="compositionally biased region" description="Polar residues" evidence="3">
    <location>
        <begin position="265"/>
        <end position="282"/>
    </location>
</feature>
<dbReference type="SMART" id="SM00979">
    <property type="entry name" value="TIFY"/>
    <property type="match status" value="1"/>
</dbReference>
<dbReference type="GO" id="GO:0009611">
    <property type="term" value="P:response to wounding"/>
    <property type="evidence" value="ECO:0007669"/>
    <property type="project" value="UniProtKB-UniRule"/>
</dbReference>
<gene>
    <name evidence="5" type="ORF">C2S53_007823</name>
</gene>
<dbReference type="PROSITE" id="PS51320">
    <property type="entry name" value="TIFY"/>
    <property type="match status" value="1"/>
</dbReference>
<feature type="region of interest" description="Disordered" evidence="3">
    <location>
        <begin position="261"/>
        <end position="288"/>
    </location>
</feature>
<dbReference type="InterPro" id="IPR010399">
    <property type="entry name" value="Tify_dom"/>
</dbReference>
<evidence type="ECO:0000313" key="5">
    <source>
        <dbReference type="EMBL" id="KAH6836757.1"/>
    </source>
</evidence>
<comment type="function">
    <text evidence="2">Repressor of jasmonate responses.</text>
</comment>
<dbReference type="GO" id="GO:0005634">
    <property type="term" value="C:nucleus"/>
    <property type="evidence" value="ECO:0007669"/>
    <property type="project" value="UniProtKB-SubCell"/>
</dbReference>
<dbReference type="GO" id="GO:0031347">
    <property type="term" value="P:regulation of defense response"/>
    <property type="evidence" value="ECO:0007669"/>
    <property type="project" value="UniProtKB-UniRule"/>
</dbReference>
<comment type="caution">
    <text evidence="5">The sequence shown here is derived from an EMBL/GenBank/DDBJ whole genome shotgun (WGS) entry which is preliminary data.</text>
</comment>
<comment type="domain">
    <text evidence="2">The jas domain is required for interaction with COI1.</text>
</comment>
<dbReference type="PANTHER" id="PTHR33077">
    <property type="entry name" value="PROTEIN TIFY 4A-RELATED-RELATED"/>
    <property type="match status" value="1"/>
</dbReference>
<dbReference type="InterPro" id="IPR040390">
    <property type="entry name" value="TIFY/JAZ"/>
</dbReference>
<dbReference type="PANTHER" id="PTHR33077:SF8">
    <property type="entry name" value="PROTEIN TIFY 8"/>
    <property type="match status" value="1"/>
</dbReference>
<keyword evidence="6" id="KW-1185">Reference proteome</keyword>
<organism evidence="5 6">
    <name type="scientific">Perilla frutescens var. hirtella</name>
    <name type="common">Perilla citriodora</name>
    <name type="synonym">Perilla setoyensis</name>
    <dbReference type="NCBI Taxonomy" id="608512"/>
    <lineage>
        <taxon>Eukaryota</taxon>
        <taxon>Viridiplantae</taxon>
        <taxon>Streptophyta</taxon>
        <taxon>Embryophyta</taxon>
        <taxon>Tracheophyta</taxon>
        <taxon>Spermatophyta</taxon>
        <taxon>Magnoliopsida</taxon>
        <taxon>eudicotyledons</taxon>
        <taxon>Gunneridae</taxon>
        <taxon>Pentapetalae</taxon>
        <taxon>asterids</taxon>
        <taxon>lamiids</taxon>
        <taxon>Lamiales</taxon>
        <taxon>Lamiaceae</taxon>
        <taxon>Nepetoideae</taxon>
        <taxon>Elsholtzieae</taxon>
        <taxon>Perilla</taxon>
    </lineage>
</organism>
<proteinExistence type="inferred from homology"/>
<evidence type="ECO:0000256" key="1">
    <source>
        <dbReference type="ARBA" id="ARBA00008614"/>
    </source>
</evidence>
<dbReference type="Pfam" id="PF06200">
    <property type="entry name" value="tify"/>
    <property type="match status" value="1"/>
</dbReference>
<reference evidence="5 6" key="1">
    <citation type="journal article" date="2021" name="Nat. Commun.">
        <title>Incipient diploidization of the medicinal plant Perilla within 10,000 years.</title>
        <authorList>
            <person name="Zhang Y."/>
            <person name="Shen Q."/>
            <person name="Leng L."/>
            <person name="Zhang D."/>
            <person name="Chen S."/>
            <person name="Shi Y."/>
            <person name="Ning Z."/>
            <person name="Chen S."/>
        </authorList>
    </citation>
    <scope>NUCLEOTIDE SEQUENCE [LARGE SCALE GENOMIC DNA]</scope>
    <source>
        <strain evidence="6">cv. PC099</strain>
    </source>
</reference>